<evidence type="ECO:0000256" key="9">
    <source>
        <dbReference type="ARBA" id="ARBA00029596"/>
    </source>
</evidence>
<comment type="function">
    <text evidence="8">Catalyzes the aldol cleavage of 4-hydroxy-4-methyl-2-oxoglutarate (HMG) into 2 molecules of pyruvate. Also contains a secondary oxaloacetate (OAA) decarboxylase activity due to the common pyruvate enolate transition state formed following C-C bond cleavage in the retro-aldol and decarboxylation reactions.</text>
</comment>
<proteinExistence type="inferred from homology"/>
<evidence type="ECO:0000256" key="1">
    <source>
        <dbReference type="ARBA" id="ARBA00001342"/>
    </source>
</evidence>
<accession>A0ABW0XX43</accession>
<dbReference type="InterPro" id="IPR036704">
    <property type="entry name" value="RraA/RraA-like_sf"/>
</dbReference>
<evidence type="ECO:0000256" key="2">
    <source>
        <dbReference type="ARBA" id="ARBA00001968"/>
    </source>
</evidence>
<comment type="similarity">
    <text evidence="3">Belongs to the class II aldolase/RraA-like family.</text>
</comment>
<dbReference type="EC" id="4.1.1.112" evidence="6"/>
<dbReference type="Gene3D" id="3.50.30.40">
    <property type="entry name" value="Ribonuclease E inhibitor RraA/RraA-like"/>
    <property type="match status" value="1"/>
</dbReference>
<sequence>MTPASPGDEREAAAKRRARAARSLACADIVDALGRIHRHRAHIHDLVTPTPGRVLFGPAVTISFFPSCSVMMDPETHTFGALLRQAVGVEPDGGRGRVLVLASNGHRDVSIGGGTKLSLLTRYGLAGVLTDARLRDFAQLQSHPFAAYCSAEAVRWGGDVITPYQANVPVVVAGVGVHPGQYVFADDSGAVVIPEPDIDAVLDGAAAVGKKEAAFRAQVEQERTTT</sequence>
<dbReference type="Proteomes" id="UP001596183">
    <property type="component" value="Unassembled WGS sequence"/>
</dbReference>
<dbReference type="EMBL" id="JBHSPC010000160">
    <property type="protein sequence ID" value="MFC5675210.1"/>
    <property type="molecule type" value="Genomic_DNA"/>
</dbReference>
<comment type="subunit">
    <text evidence="4">Homotrimer.</text>
</comment>
<gene>
    <name evidence="13" type="ORF">ACFP2V_35680</name>
</gene>
<keyword evidence="14" id="KW-1185">Reference proteome</keyword>
<dbReference type="Pfam" id="PF03737">
    <property type="entry name" value="RraA-like"/>
    <property type="match status" value="1"/>
</dbReference>
<evidence type="ECO:0000313" key="14">
    <source>
        <dbReference type="Proteomes" id="UP001596183"/>
    </source>
</evidence>
<comment type="catalytic activity">
    <reaction evidence="1">
        <text>4-hydroxy-4-methyl-2-oxoglutarate = 2 pyruvate</text>
        <dbReference type="Rhea" id="RHEA:22748"/>
        <dbReference type="ChEBI" id="CHEBI:15361"/>
        <dbReference type="ChEBI" id="CHEBI:58276"/>
        <dbReference type="EC" id="4.1.3.17"/>
    </reaction>
</comment>
<dbReference type="PANTHER" id="PTHR33254">
    <property type="entry name" value="4-HYDROXY-4-METHYL-2-OXOGLUTARATE ALDOLASE 3-RELATED"/>
    <property type="match status" value="1"/>
</dbReference>
<evidence type="ECO:0000256" key="10">
    <source>
        <dbReference type="ARBA" id="ARBA00030169"/>
    </source>
</evidence>
<evidence type="ECO:0000256" key="8">
    <source>
        <dbReference type="ARBA" id="ARBA00025046"/>
    </source>
</evidence>
<comment type="catalytic activity">
    <reaction evidence="12">
        <text>oxaloacetate + H(+) = pyruvate + CO2</text>
        <dbReference type="Rhea" id="RHEA:15641"/>
        <dbReference type="ChEBI" id="CHEBI:15361"/>
        <dbReference type="ChEBI" id="CHEBI:15378"/>
        <dbReference type="ChEBI" id="CHEBI:16452"/>
        <dbReference type="ChEBI" id="CHEBI:16526"/>
        <dbReference type="EC" id="4.1.1.112"/>
    </reaction>
</comment>
<evidence type="ECO:0000256" key="7">
    <source>
        <dbReference type="ARBA" id="ARBA00016549"/>
    </source>
</evidence>
<comment type="caution">
    <text evidence="13">The sequence shown here is derived from an EMBL/GenBank/DDBJ whole genome shotgun (WGS) entry which is preliminary data.</text>
</comment>
<dbReference type="InterPro" id="IPR005493">
    <property type="entry name" value="RraA/RraA-like"/>
</dbReference>
<dbReference type="SUPFAM" id="SSF89562">
    <property type="entry name" value="RraA-like"/>
    <property type="match status" value="1"/>
</dbReference>
<evidence type="ECO:0000256" key="4">
    <source>
        <dbReference type="ARBA" id="ARBA00011233"/>
    </source>
</evidence>
<evidence type="ECO:0000256" key="11">
    <source>
        <dbReference type="ARBA" id="ARBA00032305"/>
    </source>
</evidence>
<dbReference type="PANTHER" id="PTHR33254:SF4">
    <property type="entry name" value="4-HYDROXY-4-METHYL-2-OXOGLUTARATE ALDOLASE 3-RELATED"/>
    <property type="match status" value="1"/>
</dbReference>
<evidence type="ECO:0000256" key="3">
    <source>
        <dbReference type="ARBA" id="ARBA00008621"/>
    </source>
</evidence>
<dbReference type="RefSeq" id="WP_381219849.1">
    <property type="nucleotide sequence ID" value="NZ_JBHSPC010000160.1"/>
</dbReference>
<protein>
    <recommendedName>
        <fullName evidence="7">Putative 4-hydroxy-4-methyl-2-oxoglutarate aldolase</fullName>
        <ecNumber evidence="6">4.1.1.112</ecNumber>
        <ecNumber evidence="5">4.1.3.17</ecNumber>
    </recommendedName>
    <alternativeName>
        <fullName evidence="11">Oxaloacetate decarboxylase</fullName>
    </alternativeName>
    <alternativeName>
        <fullName evidence="9">Regulator of ribonuclease activity homolog</fullName>
    </alternativeName>
    <alternativeName>
        <fullName evidence="10">RraA-like protein</fullName>
    </alternativeName>
</protein>
<reference evidence="14" key="1">
    <citation type="journal article" date="2019" name="Int. J. Syst. Evol. Microbiol.">
        <title>The Global Catalogue of Microorganisms (GCM) 10K type strain sequencing project: providing services to taxonomists for standard genome sequencing and annotation.</title>
        <authorList>
            <consortium name="The Broad Institute Genomics Platform"/>
            <consortium name="The Broad Institute Genome Sequencing Center for Infectious Disease"/>
            <person name="Wu L."/>
            <person name="Ma J."/>
        </authorList>
    </citation>
    <scope>NUCLEOTIDE SEQUENCE [LARGE SCALE GENOMIC DNA]</scope>
    <source>
        <strain evidence="14">JCM 13852</strain>
    </source>
</reference>
<evidence type="ECO:0000256" key="12">
    <source>
        <dbReference type="ARBA" id="ARBA00047973"/>
    </source>
</evidence>
<evidence type="ECO:0000256" key="6">
    <source>
        <dbReference type="ARBA" id="ARBA00012947"/>
    </source>
</evidence>
<evidence type="ECO:0000313" key="13">
    <source>
        <dbReference type="EMBL" id="MFC5675210.1"/>
    </source>
</evidence>
<organism evidence="13 14">
    <name type="scientific">Streptomyces incanus</name>
    <dbReference type="NCBI Taxonomy" id="887453"/>
    <lineage>
        <taxon>Bacteria</taxon>
        <taxon>Bacillati</taxon>
        <taxon>Actinomycetota</taxon>
        <taxon>Actinomycetes</taxon>
        <taxon>Kitasatosporales</taxon>
        <taxon>Streptomycetaceae</taxon>
        <taxon>Streptomyces</taxon>
    </lineage>
</organism>
<name>A0ABW0XX43_9ACTN</name>
<dbReference type="EC" id="4.1.3.17" evidence="5"/>
<comment type="cofactor">
    <cofactor evidence="2">
        <name>a divalent metal cation</name>
        <dbReference type="ChEBI" id="CHEBI:60240"/>
    </cofactor>
</comment>
<evidence type="ECO:0000256" key="5">
    <source>
        <dbReference type="ARBA" id="ARBA00012213"/>
    </source>
</evidence>